<feature type="compositionally biased region" description="Polar residues" evidence="1">
    <location>
        <begin position="262"/>
        <end position="277"/>
    </location>
</feature>
<dbReference type="Proteomes" id="UP000015101">
    <property type="component" value="Unassembled WGS sequence"/>
</dbReference>
<feature type="compositionally biased region" description="Low complexity" evidence="1">
    <location>
        <begin position="242"/>
        <end position="261"/>
    </location>
</feature>
<gene>
    <name evidence="3" type="primary">20199059</name>
    <name evidence="2" type="ORF">HELRODRAFT_161156</name>
</gene>
<sequence length="320" mass="35876">MDENHNDVSNLCLLDYYAFHLSRLCSNGFTYKFWNFSNFPGVSQNSKLQNSSQLLAIPETFNGNIISNSVHAHFNKYKKNVCFEIKRDRHLYKASKSTSAEPDESNCRNQIMSCNSSAPSNTKPSFTIENILGKANAENSTVFDAFKHKFDNSTILIQDVSVKDNQLVTAERSNQNTIKLQTNLPSTTSSPNFFELSNSNIQSKTSDTMSKSKTTWKSMLTNPFETTTLETSSMSLLNSTKQTANVTTTTAPTTHEINNTTNDMPNNPSNETDVTSSTMDSPLVALYSMTNQTLPGQILFDFIKYSHLITICVKHLFQIK</sequence>
<dbReference type="KEGG" id="hro:HELRODRAFT_161156"/>
<keyword evidence="4" id="KW-1185">Reference proteome</keyword>
<dbReference type="RefSeq" id="XP_009019357.1">
    <property type="nucleotide sequence ID" value="XM_009021109.1"/>
</dbReference>
<dbReference type="EMBL" id="KB096742">
    <property type="protein sequence ID" value="ESO01949.1"/>
    <property type="molecule type" value="Genomic_DNA"/>
</dbReference>
<dbReference type="HOGENOM" id="CLU_869534_0_0_1"/>
<protein>
    <submittedName>
        <fullName evidence="2 3">Uncharacterized protein</fullName>
    </submittedName>
</protein>
<evidence type="ECO:0000313" key="3">
    <source>
        <dbReference type="EnsemblMetazoa" id="HelroP161156"/>
    </source>
</evidence>
<dbReference type="CTD" id="20199059"/>
<dbReference type="AlphaFoldDB" id="T1ER59"/>
<reference evidence="3" key="3">
    <citation type="submission" date="2015-06" db="UniProtKB">
        <authorList>
            <consortium name="EnsemblMetazoa"/>
        </authorList>
    </citation>
    <scope>IDENTIFICATION</scope>
</reference>
<evidence type="ECO:0000256" key="1">
    <source>
        <dbReference type="SAM" id="MobiDB-lite"/>
    </source>
</evidence>
<reference evidence="2 4" key="2">
    <citation type="journal article" date="2013" name="Nature">
        <title>Insights into bilaterian evolution from three spiralian genomes.</title>
        <authorList>
            <person name="Simakov O."/>
            <person name="Marletaz F."/>
            <person name="Cho S.J."/>
            <person name="Edsinger-Gonzales E."/>
            <person name="Havlak P."/>
            <person name="Hellsten U."/>
            <person name="Kuo D.H."/>
            <person name="Larsson T."/>
            <person name="Lv J."/>
            <person name="Arendt D."/>
            <person name="Savage R."/>
            <person name="Osoegawa K."/>
            <person name="de Jong P."/>
            <person name="Grimwood J."/>
            <person name="Chapman J.A."/>
            <person name="Shapiro H."/>
            <person name="Aerts A."/>
            <person name="Otillar R.P."/>
            <person name="Terry A.Y."/>
            <person name="Boore J.L."/>
            <person name="Grigoriev I.V."/>
            <person name="Lindberg D.R."/>
            <person name="Seaver E.C."/>
            <person name="Weisblat D.A."/>
            <person name="Putnam N.H."/>
            <person name="Rokhsar D.S."/>
        </authorList>
    </citation>
    <scope>NUCLEOTIDE SEQUENCE</scope>
</reference>
<reference evidence="4" key="1">
    <citation type="submission" date="2012-12" db="EMBL/GenBank/DDBJ databases">
        <authorList>
            <person name="Hellsten U."/>
            <person name="Grimwood J."/>
            <person name="Chapman J.A."/>
            <person name="Shapiro H."/>
            <person name="Aerts A."/>
            <person name="Otillar R.P."/>
            <person name="Terry A.Y."/>
            <person name="Boore J.L."/>
            <person name="Simakov O."/>
            <person name="Marletaz F."/>
            <person name="Cho S.-J."/>
            <person name="Edsinger-Gonzales E."/>
            <person name="Havlak P."/>
            <person name="Kuo D.-H."/>
            <person name="Larsson T."/>
            <person name="Lv J."/>
            <person name="Arendt D."/>
            <person name="Savage R."/>
            <person name="Osoegawa K."/>
            <person name="de Jong P."/>
            <person name="Lindberg D.R."/>
            <person name="Seaver E.C."/>
            <person name="Weisblat D.A."/>
            <person name="Putnam N.H."/>
            <person name="Grigoriev I.V."/>
            <person name="Rokhsar D.S."/>
        </authorList>
    </citation>
    <scope>NUCLEOTIDE SEQUENCE</scope>
</reference>
<name>T1ER59_HELRO</name>
<evidence type="ECO:0000313" key="2">
    <source>
        <dbReference type="EMBL" id="ESO01949.1"/>
    </source>
</evidence>
<accession>T1ER59</accession>
<dbReference type="InParanoid" id="T1ER59"/>
<dbReference type="EnsemblMetazoa" id="HelroT161156">
    <property type="protein sequence ID" value="HelroP161156"/>
    <property type="gene ID" value="HelroG161156"/>
</dbReference>
<dbReference type="GeneID" id="20199059"/>
<proteinExistence type="predicted"/>
<evidence type="ECO:0000313" key="4">
    <source>
        <dbReference type="Proteomes" id="UP000015101"/>
    </source>
</evidence>
<feature type="region of interest" description="Disordered" evidence="1">
    <location>
        <begin position="242"/>
        <end position="277"/>
    </location>
</feature>
<organism evidence="3 4">
    <name type="scientific">Helobdella robusta</name>
    <name type="common">Californian leech</name>
    <dbReference type="NCBI Taxonomy" id="6412"/>
    <lineage>
        <taxon>Eukaryota</taxon>
        <taxon>Metazoa</taxon>
        <taxon>Spiralia</taxon>
        <taxon>Lophotrochozoa</taxon>
        <taxon>Annelida</taxon>
        <taxon>Clitellata</taxon>
        <taxon>Hirudinea</taxon>
        <taxon>Rhynchobdellida</taxon>
        <taxon>Glossiphoniidae</taxon>
        <taxon>Helobdella</taxon>
    </lineage>
</organism>
<dbReference type="EMBL" id="AMQM01000757">
    <property type="status" value="NOT_ANNOTATED_CDS"/>
    <property type="molecule type" value="Genomic_DNA"/>
</dbReference>